<dbReference type="InterPro" id="IPR003593">
    <property type="entry name" value="AAA+_ATPase"/>
</dbReference>
<dbReference type="SUPFAM" id="SSF52540">
    <property type="entry name" value="P-loop containing nucleoside triphosphate hydrolases"/>
    <property type="match status" value="1"/>
</dbReference>
<sequence length="339" mass="37444">MEKQLVVNNLKVSYHTYAGEVQSVRGMSFDVNKGECIAIVGESGCGKTVTSKAIMGLIQSPPGEVKKGSEIMFNGKNLLDYTEKQWEEFRGGECSMIFQDALTALNPTMKVGKQIAENLIAHRGMKKDEAINEAIKMLDLVGIPNADKRVHQYPHQFSGGMRQRVMIAIALACNPSILIADEPTTALDVTIQAQIIDIIKNLQQKMGTSVILITHDLGVVADLANRIFVMYAGKLVEKGTFEEIFYSPKHPYTWALLKAVPRLDNDEKEQLVSIHGTPPDLIAPPKGCGFAQRCQYCMQVCLTKEPPTFKFGEEHEAACWLHHSMAPKLDLPFEVGGAL</sequence>
<keyword evidence="6 9" id="KW-0067">ATP-binding</keyword>
<evidence type="ECO:0000256" key="2">
    <source>
        <dbReference type="ARBA" id="ARBA00005417"/>
    </source>
</evidence>
<protein>
    <submittedName>
        <fullName evidence="9">Oligopeptide transport system ATP-binding protein</fullName>
    </submittedName>
</protein>
<dbReference type="EMBL" id="JAGGLL010000004">
    <property type="protein sequence ID" value="MBP2021002.1"/>
    <property type="molecule type" value="Genomic_DNA"/>
</dbReference>
<evidence type="ECO:0000256" key="4">
    <source>
        <dbReference type="ARBA" id="ARBA00022475"/>
    </source>
</evidence>
<dbReference type="Proteomes" id="UP001519308">
    <property type="component" value="Unassembled WGS sequence"/>
</dbReference>
<evidence type="ECO:0000256" key="7">
    <source>
        <dbReference type="ARBA" id="ARBA00023136"/>
    </source>
</evidence>
<keyword evidence="10" id="KW-1185">Reference proteome</keyword>
<evidence type="ECO:0000259" key="8">
    <source>
        <dbReference type="PROSITE" id="PS50893"/>
    </source>
</evidence>
<dbReference type="InterPro" id="IPR017871">
    <property type="entry name" value="ABC_transporter-like_CS"/>
</dbReference>
<dbReference type="Gene3D" id="3.40.50.300">
    <property type="entry name" value="P-loop containing nucleotide triphosphate hydrolases"/>
    <property type="match status" value="1"/>
</dbReference>
<evidence type="ECO:0000256" key="6">
    <source>
        <dbReference type="ARBA" id="ARBA00022840"/>
    </source>
</evidence>
<dbReference type="InterPro" id="IPR050388">
    <property type="entry name" value="ABC_Ni/Peptide_Import"/>
</dbReference>
<dbReference type="CDD" id="cd03257">
    <property type="entry name" value="ABC_NikE_OppD_transporters"/>
    <property type="match status" value="1"/>
</dbReference>
<gene>
    <name evidence="9" type="ORF">J2Z44_000786</name>
</gene>
<dbReference type="InterPro" id="IPR003439">
    <property type="entry name" value="ABC_transporter-like_ATP-bd"/>
</dbReference>
<dbReference type="RefSeq" id="WP_021284475.1">
    <property type="nucleotide sequence ID" value="NZ_JAGGLL010000004.1"/>
</dbReference>
<dbReference type="PANTHER" id="PTHR43297">
    <property type="entry name" value="OLIGOPEPTIDE TRANSPORT ATP-BINDING PROTEIN APPD"/>
    <property type="match status" value="1"/>
</dbReference>
<dbReference type="InterPro" id="IPR013563">
    <property type="entry name" value="Oligopep_ABC_C"/>
</dbReference>
<dbReference type="InterPro" id="IPR027417">
    <property type="entry name" value="P-loop_NTPase"/>
</dbReference>
<dbReference type="PROSITE" id="PS50893">
    <property type="entry name" value="ABC_TRANSPORTER_2"/>
    <property type="match status" value="1"/>
</dbReference>
<keyword evidence="5" id="KW-0547">Nucleotide-binding</keyword>
<dbReference type="GO" id="GO:0005524">
    <property type="term" value="F:ATP binding"/>
    <property type="evidence" value="ECO:0007669"/>
    <property type="project" value="UniProtKB-KW"/>
</dbReference>
<dbReference type="NCBIfam" id="TIGR01727">
    <property type="entry name" value="oligo_HPY"/>
    <property type="match status" value="1"/>
</dbReference>
<dbReference type="SMART" id="SM00382">
    <property type="entry name" value="AAA"/>
    <property type="match status" value="1"/>
</dbReference>
<evidence type="ECO:0000256" key="3">
    <source>
        <dbReference type="ARBA" id="ARBA00022448"/>
    </source>
</evidence>
<dbReference type="Pfam" id="PF08352">
    <property type="entry name" value="oligo_HPY"/>
    <property type="match status" value="1"/>
</dbReference>
<accession>A0ABS4JZN5</accession>
<dbReference type="Pfam" id="PF00005">
    <property type="entry name" value="ABC_tran"/>
    <property type="match status" value="1"/>
</dbReference>
<evidence type="ECO:0000256" key="5">
    <source>
        <dbReference type="ARBA" id="ARBA00022741"/>
    </source>
</evidence>
<comment type="caution">
    <text evidence="9">The sequence shown here is derived from an EMBL/GenBank/DDBJ whole genome shotgun (WGS) entry which is preliminary data.</text>
</comment>
<evidence type="ECO:0000313" key="9">
    <source>
        <dbReference type="EMBL" id="MBP2021002.1"/>
    </source>
</evidence>
<organism evidence="9 10">
    <name type="scientific">Clostridium punense</name>
    <dbReference type="NCBI Taxonomy" id="1054297"/>
    <lineage>
        <taxon>Bacteria</taxon>
        <taxon>Bacillati</taxon>
        <taxon>Bacillota</taxon>
        <taxon>Clostridia</taxon>
        <taxon>Eubacteriales</taxon>
        <taxon>Clostridiaceae</taxon>
        <taxon>Clostridium</taxon>
    </lineage>
</organism>
<comment type="subcellular location">
    <subcellularLocation>
        <location evidence="1">Cell membrane</location>
        <topology evidence="1">Peripheral membrane protein</topology>
    </subcellularLocation>
</comment>
<feature type="domain" description="ABC transporter" evidence="8">
    <location>
        <begin position="7"/>
        <end position="257"/>
    </location>
</feature>
<dbReference type="PROSITE" id="PS00211">
    <property type="entry name" value="ABC_TRANSPORTER_1"/>
    <property type="match status" value="1"/>
</dbReference>
<keyword evidence="4" id="KW-1003">Cell membrane</keyword>
<comment type="similarity">
    <text evidence="2">Belongs to the ABC transporter superfamily.</text>
</comment>
<name>A0ABS4JZN5_9CLOT</name>
<keyword evidence="7" id="KW-0472">Membrane</keyword>
<proteinExistence type="inferred from homology"/>
<dbReference type="PANTHER" id="PTHR43297:SF2">
    <property type="entry name" value="DIPEPTIDE TRANSPORT ATP-BINDING PROTEIN DPPD"/>
    <property type="match status" value="1"/>
</dbReference>
<evidence type="ECO:0000313" key="10">
    <source>
        <dbReference type="Proteomes" id="UP001519308"/>
    </source>
</evidence>
<keyword evidence="3" id="KW-0813">Transport</keyword>
<reference evidence="9 10" key="1">
    <citation type="submission" date="2021-03" db="EMBL/GenBank/DDBJ databases">
        <title>Genomic Encyclopedia of Type Strains, Phase IV (KMG-IV): sequencing the most valuable type-strain genomes for metagenomic binning, comparative biology and taxonomic classification.</title>
        <authorList>
            <person name="Goeker M."/>
        </authorList>
    </citation>
    <scope>NUCLEOTIDE SEQUENCE [LARGE SCALE GENOMIC DNA]</scope>
    <source>
        <strain evidence="9 10">DSM 28650</strain>
    </source>
</reference>
<evidence type="ECO:0000256" key="1">
    <source>
        <dbReference type="ARBA" id="ARBA00004202"/>
    </source>
</evidence>